<dbReference type="EMBL" id="BNEK01000005">
    <property type="protein sequence ID" value="GHJ31837.1"/>
    <property type="molecule type" value="Genomic_DNA"/>
</dbReference>
<evidence type="ECO:0000313" key="2">
    <source>
        <dbReference type="Proteomes" id="UP001054854"/>
    </source>
</evidence>
<dbReference type="Proteomes" id="UP001054854">
    <property type="component" value="Unassembled WGS sequence"/>
</dbReference>
<keyword evidence="2" id="KW-1185">Reference proteome</keyword>
<proteinExistence type="predicted"/>
<accession>A0ABQ3U8A5</accession>
<sequence length="107" mass="12231">MTTGDGAITWWGLLMEDYLQIMGPGARNHAVTPLGHFRGTREEAMEALRERVLRYQPRHPSSPLRTLVYRDGDVFLMVVEGMTGHFCYRFRIAELLWDSAPRPEPAG</sequence>
<gene>
    <name evidence="1" type="ORF">TPA0910_62700</name>
</gene>
<protein>
    <submittedName>
        <fullName evidence="1">Uncharacterized protein</fullName>
    </submittedName>
</protein>
<organism evidence="1 2">
    <name type="scientific">Streptomyces hygroscopicus</name>
    <dbReference type="NCBI Taxonomy" id="1912"/>
    <lineage>
        <taxon>Bacteria</taxon>
        <taxon>Bacillati</taxon>
        <taxon>Actinomycetota</taxon>
        <taxon>Actinomycetes</taxon>
        <taxon>Kitasatosporales</taxon>
        <taxon>Streptomycetaceae</taxon>
        <taxon>Streptomyces</taxon>
        <taxon>Streptomyces violaceusniger group</taxon>
    </lineage>
</organism>
<dbReference type="RefSeq" id="WP_060951041.1">
    <property type="nucleotide sequence ID" value="NZ_BNEK01000005.1"/>
</dbReference>
<reference evidence="1" key="1">
    <citation type="submission" date="2024-05" db="EMBL/GenBank/DDBJ databases">
        <title>Whole genome shotgun sequence of Streptomyces hygroscopicus NBRC 113678.</title>
        <authorList>
            <person name="Komaki H."/>
            <person name="Tamura T."/>
        </authorList>
    </citation>
    <scope>NUCLEOTIDE SEQUENCE</scope>
    <source>
        <strain evidence="1">N11-34</strain>
    </source>
</reference>
<evidence type="ECO:0000313" key="1">
    <source>
        <dbReference type="EMBL" id="GHJ31837.1"/>
    </source>
</evidence>
<name>A0ABQ3U8A5_STRHY</name>
<comment type="caution">
    <text evidence="1">The sequence shown here is derived from an EMBL/GenBank/DDBJ whole genome shotgun (WGS) entry which is preliminary data.</text>
</comment>